<sequence length="518" mass="58566">MEKVIRIDENFAVNCFVIFGLQEDVLKPFNLCLTSALTLVPGDECISLPTNKGAPETFIKRSADTSLQFRNIKSIIQENIHICRKTDLLKRIKTKIRLKHGHHGSHKKGCSPIIDEKNCDKSLEQKNVSIKKMNAYMLRNNQYNQPHIPKRQLEEEKAEILTNFSPRPILPGGLLLPSGSVPRDVHHQSVGEFATNNVASFQSAQALGEKQRNRKPPRYPEQFSHEKRLISYNSWPHVSPAPLTLAKAGFFYTGTGDLVRCHQCGIGLKDFSPEDDPLTEHIKHADNCDYLIDMYGVAGLEEKRCHINDPEHIRRRQLASFQAQKAPDTTFRRPEYASYEARLATFDGWPEEASQRPHQLAGAGLYFAACPFARTTKGDQFIALIQASVDQGEDFSGLEDTSPASQYQDESPMDIVTSGNILPTLEDLIICIGDIQKRAEIRQFQQETVTVDTPESILEENARLKHIFKCSKCNVNDINALFLPCAHHRMCMDCASKYDVTVCPVCDRPIREIIKTYM</sequence>
<keyword evidence="7" id="KW-1185">Reference proteome</keyword>
<proteinExistence type="inferred from homology"/>
<dbReference type="InterPro" id="IPR001841">
    <property type="entry name" value="Znf_RING"/>
</dbReference>
<comment type="similarity">
    <text evidence="1">Belongs to the IAP family.</text>
</comment>
<feature type="domain" description="RING-type" evidence="5">
    <location>
        <begin position="470"/>
        <end position="507"/>
    </location>
</feature>
<dbReference type="PROSITE" id="PS50089">
    <property type="entry name" value="ZF_RING_2"/>
    <property type="match status" value="1"/>
</dbReference>
<gene>
    <name evidence="6" type="ORF">MAR_017806</name>
</gene>
<dbReference type="Proteomes" id="UP001164746">
    <property type="component" value="Chromosome 6"/>
</dbReference>
<dbReference type="InterPro" id="IPR001370">
    <property type="entry name" value="BIR_rpt"/>
</dbReference>
<evidence type="ECO:0000256" key="2">
    <source>
        <dbReference type="ARBA" id="ARBA00022771"/>
    </source>
</evidence>
<name>A0ABY7ECW1_MYAAR</name>
<reference evidence="6" key="1">
    <citation type="submission" date="2022-11" db="EMBL/GenBank/DDBJ databases">
        <title>Centuries of genome instability and evolution in soft-shell clam transmissible cancer (bioRxiv).</title>
        <authorList>
            <person name="Hart S.F.M."/>
            <person name="Yonemitsu M.A."/>
            <person name="Giersch R.M."/>
            <person name="Beal B.F."/>
            <person name="Arriagada G."/>
            <person name="Davis B.W."/>
            <person name="Ostrander E.A."/>
            <person name="Goff S.P."/>
            <person name="Metzger M.J."/>
        </authorList>
    </citation>
    <scope>NUCLEOTIDE SEQUENCE</scope>
    <source>
        <strain evidence="6">MELC-2E11</strain>
        <tissue evidence="6">Siphon/mantle</tissue>
    </source>
</reference>
<dbReference type="CDD" id="cd00022">
    <property type="entry name" value="BIR"/>
    <property type="match status" value="1"/>
</dbReference>
<evidence type="ECO:0000313" key="7">
    <source>
        <dbReference type="Proteomes" id="UP001164746"/>
    </source>
</evidence>
<feature type="non-terminal residue" evidence="6">
    <location>
        <position position="1"/>
    </location>
</feature>
<dbReference type="InterPro" id="IPR050784">
    <property type="entry name" value="IAP"/>
</dbReference>
<dbReference type="EMBL" id="CP111017">
    <property type="protein sequence ID" value="WAR07848.1"/>
    <property type="molecule type" value="Genomic_DNA"/>
</dbReference>
<dbReference type="Pfam" id="PF00653">
    <property type="entry name" value="BIR"/>
    <property type="match status" value="1"/>
</dbReference>
<evidence type="ECO:0000256" key="3">
    <source>
        <dbReference type="ARBA" id="ARBA00022833"/>
    </source>
</evidence>
<dbReference type="SUPFAM" id="SSF57924">
    <property type="entry name" value="Inhibitor of apoptosis (IAP) repeat"/>
    <property type="match status" value="2"/>
</dbReference>
<evidence type="ECO:0000256" key="1">
    <source>
        <dbReference type="ARBA" id="ARBA00006672"/>
    </source>
</evidence>
<dbReference type="Gene3D" id="1.10.1170.10">
    <property type="entry name" value="Inhibitor Of Apoptosis Protein (2mihbC-IAP-1), Chain A"/>
    <property type="match status" value="2"/>
</dbReference>
<dbReference type="Gene3D" id="3.30.40.10">
    <property type="entry name" value="Zinc/RING finger domain, C3HC4 (zinc finger)"/>
    <property type="match status" value="1"/>
</dbReference>
<organism evidence="6 7">
    <name type="scientific">Mya arenaria</name>
    <name type="common">Soft-shell clam</name>
    <dbReference type="NCBI Taxonomy" id="6604"/>
    <lineage>
        <taxon>Eukaryota</taxon>
        <taxon>Metazoa</taxon>
        <taxon>Spiralia</taxon>
        <taxon>Lophotrochozoa</taxon>
        <taxon>Mollusca</taxon>
        <taxon>Bivalvia</taxon>
        <taxon>Autobranchia</taxon>
        <taxon>Heteroconchia</taxon>
        <taxon>Euheterodonta</taxon>
        <taxon>Imparidentia</taxon>
        <taxon>Neoheterodontei</taxon>
        <taxon>Myida</taxon>
        <taxon>Myoidea</taxon>
        <taxon>Myidae</taxon>
        <taxon>Mya</taxon>
    </lineage>
</organism>
<evidence type="ECO:0000259" key="5">
    <source>
        <dbReference type="PROSITE" id="PS50089"/>
    </source>
</evidence>
<dbReference type="PANTHER" id="PTHR10044">
    <property type="entry name" value="INHIBITOR OF APOPTOSIS"/>
    <property type="match status" value="1"/>
</dbReference>
<dbReference type="PROSITE" id="PS50143">
    <property type="entry name" value="BIR_REPEAT_2"/>
    <property type="match status" value="1"/>
</dbReference>
<keyword evidence="2 4" id="KW-0479">Metal-binding</keyword>
<dbReference type="Pfam" id="PF13920">
    <property type="entry name" value="zf-C3HC4_3"/>
    <property type="match status" value="1"/>
</dbReference>
<protein>
    <submittedName>
        <fullName evidence="6">BIR7B-like protein</fullName>
    </submittedName>
</protein>
<dbReference type="SMART" id="SM00238">
    <property type="entry name" value="BIR"/>
    <property type="match status" value="1"/>
</dbReference>
<evidence type="ECO:0000313" key="6">
    <source>
        <dbReference type="EMBL" id="WAR07848.1"/>
    </source>
</evidence>
<evidence type="ECO:0000256" key="4">
    <source>
        <dbReference type="PROSITE-ProRule" id="PRU00175"/>
    </source>
</evidence>
<dbReference type="PANTHER" id="PTHR10044:SF139">
    <property type="entry name" value="DEATH-ASSOCIATED INHIBITOR OF APOPTOSIS 2"/>
    <property type="match status" value="1"/>
</dbReference>
<accession>A0ABY7ECW1</accession>
<dbReference type="InterPro" id="IPR013083">
    <property type="entry name" value="Znf_RING/FYVE/PHD"/>
</dbReference>
<keyword evidence="3" id="KW-0862">Zinc</keyword>
<keyword evidence="2 4" id="KW-0863">Zinc-finger</keyword>